<dbReference type="SMART" id="SM00112">
    <property type="entry name" value="CA"/>
    <property type="match status" value="4"/>
</dbReference>
<accession>A0A9D4MR54</accession>
<evidence type="ECO:0000256" key="9">
    <source>
        <dbReference type="ARBA" id="ARBA00023157"/>
    </source>
</evidence>
<dbReference type="CDD" id="cd11304">
    <property type="entry name" value="Cadherin_repeat"/>
    <property type="match status" value="4"/>
</dbReference>
<dbReference type="FunFam" id="2.60.40.60:FF:000020">
    <property type="entry name" value="Dachsous cadherin-related 1b"/>
    <property type="match status" value="1"/>
</dbReference>
<dbReference type="Proteomes" id="UP000828390">
    <property type="component" value="Unassembled WGS sequence"/>
</dbReference>
<evidence type="ECO:0000256" key="6">
    <source>
        <dbReference type="ARBA" id="ARBA00022837"/>
    </source>
</evidence>
<feature type="domain" description="Cadherin" evidence="11">
    <location>
        <begin position="104"/>
        <end position="188"/>
    </location>
</feature>
<dbReference type="PANTHER" id="PTHR24026:SF126">
    <property type="entry name" value="PROTOCADHERIN FAT 4"/>
    <property type="match status" value="1"/>
</dbReference>
<dbReference type="Pfam" id="PF00028">
    <property type="entry name" value="Cadherin"/>
    <property type="match status" value="4"/>
</dbReference>
<evidence type="ECO:0000256" key="4">
    <source>
        <dbReference type="ARBA" id="ARBA00022729"/>
    </source>
</evidence>
<dbReference type="InterPro" id="IPR020894">
    <property type="entry name" value="Cadherin_CS"/>
</dbReference>
<reference evidence="12" key="1">
    <citation type="journal article" date="2019" name="bioRxiv">
        <title>The Genome of the Zebra Mussel, Dreissena polymorpha: A Resource for Invasive Species Research.</title>
        <authorList>
            <person name="McCartney M.A."/>
            <person name="Auch B."/>
            <person name="Kono T."/>
            <person name="Mallez S."/>
            <person name="Zhang Y."/>
            <person name="Obille A."/>
            <person name="Becker A."/>
            <person name="Abrahante J.E."/>
            <person name="Garbe J."/>
            <person name="Badalamenti J.P."/>
            <person name="Herman A."/>
            <person name="Mangelson H."/>
            <person name="Liachko I."/>
            <person name="Sullivan S."/>
            <person name="Sone E.D."/>
            <person name="Koren S."/>
            <person name="Silverstein K.A.T."/>
            <person name="Beckman K.B."/>
            <person name="Gohl D.M."/>
        </authorList>
    </citation>
    <scope>NUCLEOTIDE SEQUENCE</scope>
    <source>
        <strain evidence="12">Duluth1</strain>
        <tissue evidence="12">Whole animal</tissue>
    </source>
</reference>
<evidence type="ECO:0000256" key="10">
    <source>
        <dbReference type="PROSITE-ProRule" id="PRU00043"/>
    </source>
</evidence>
<organism evidence="12 13">
    <name type="scientific">Dreissena polymorpha</name>
    <name type="common">Zebra mussel</name>
    <name type="synonym">Mytilus polymorpha</name>
    <dbReference type="NCBI Taxonomy" id="45954"/>
    <lineage>
        <taxon>Eukaryota</taxon>
        <taxon>Metazoa</taxon>
        <taxon>Spiralia</taxon>
        <taxon>Lophotrochozoa</taxon>
        <taxon>Mollusca</taxon>
        <taxon>Bivalvia</taxon>
        <taxon>Autobranchia</taxon>
        <taxon>Heteroconchia</taxon>
        <taxon>Euheterodonta</taxon>
        <taxon>Imparidentia</taxon>
        <taxon>Neoheterodontei</taxon>
        <taxon>Myida</taxon>
        <taxon>Dreissenoidea</taxon>
        <taxon>Dreissenidae</taxon>
        <taxon>Dreissena</taxon>
    </lineage>
</organism>
<keyword evidence="4" id="KW-0732">Signal</keyword>
<reference evidence="12" key="2">
    <citation type="submission" date="2020-11" db="EMBL/GenBank/DDBJ databases">
        <authorList>
            <person name="McCartney M.A."/>
            <person name="Auch B."/>
            <person name="Kono T."/>
            <person name="Mallez S."/>
            <person name="Becker A."/>
            <person name="Gohl D.M."/>
            <person name="Silverstein K.A.T."/>
            <person name="Koren S."/>
            <person name="Bechman K.B."/>
            <person name="Herman A."/>
            <person name="Abrahante J.E."/>
            <person name="Garbe J."/>
        </authorList>
    </citation>
    <scope>NUCLEOTIDE SEQUENCE</scope>
    <source>
        <strain evidence="12">Duluth1</strain>
        <tissue evidence="12">Whole animal</tissue>
    </source>
</reference>
<evidence type="ECO:0000256" key="5">
    <source>
        <dbReference type="ARBA" id="ARBA00022737"/>
    </source>
</evidence>
<dbReference type="PRINTS" id="PR00205">
    <property type="entry name" value="CADHERIN"/>
</dbReference>
<evidence type="ECO:0000259" key="11">
    <source>
        <dbReference type="PROSITE" id="PS50268"/>
    </source>
</evidence>
<dbReference type="AlphaFoldDB" id="A0A9D4MR54"/>
<keyword evidence="5" id="KW-0677">Repeat</keyword>
<keyword evidence="9" id="KW-1015">Disulfide bond</keyword>
<comment type="subcellular location">
    <subcellularLocation>
        <location evidence="1">Membrane</location>
    </subcellularLocation>
</comment>
<dbReference type="EMBL" id="JAIWYP010000001">
    <property type="protein sequence ID" value="KAH3880444.1"/>
    <property type="molecule type" value="Genomic_DNA"/>
</dbReference>
<dbReference type="GO" id="GO:0007156">
    <property type="term" value="P:homophilic cell adhesion via plasma membrane adhesion molecules"/>
    <property type="evidence" value="ECO:0007669"/>
    <property type="project" value="InterPro"/>
</dbReference>
<evidence type="ECO:0000256" key="8">
    <source>
        <dbReference type="ARBA" id="ARBA00023136"/>
    </source>
</evidence>
<comment type="caution">
    <text evidence="12">The sequence shown here is derived from an EMBL/GenBank/DDBJ whole genome shotgun (WGS) entry which is preliminary data.</text>
</comment>
<dbReference type="InterPro" id="IPR015919">
    <property type="entry name" value="Cadherin-like_sf"/>
</dbReference>
<keyword evidence="7" id="KW-1133">Transmembrane helix</keyword>
<feature type="domain" description="Cadherin" evidence="11">
    <location>
        <begin position="10"/>
        <end position="67"/>
    </location>
</feature>
<evidence type="ECO:0000313" key="13">
    <source>
        <dbReference type="Proteomes" id="UP000828390"/>
    </source>
</evidence>
<evidence type="ECO:0000256" key="3">
    <source>
        <dbReference type="ARBA" id="ARBA00022692"/>
    </source>
</evidence>
<dbReference type="FunFam" id="2.60.40.60:FF:000013">
    <property type="entry name" value="Cadherin EGF LAG seven-pass G-type receptor"/>
    <property type="match status" value="1"/>
</dbReference>
<dbReference type="PROSITE" id="PS00232">
    <property type="entry name" value="CADHERIN_1"/>
    <property type="match status" value="1"/>
</dbReference>
<evidence type="ECO:0000313" key="12">
    <source>
        <dbReference type="EMBL" id="KAH3880444.1"/>
    </source>
</evidence>
<evidence type="ECO:0000256" key="7">
    <source>
        <dbReference type="ARBA" id="ARBA00022989"/>
    </source>
</evidence>
<dbReference type="Gene3D" id="2.60.40.60">
    <property type="entry name" value="Cadherins"/>
    <property type="match status" value="4"/>
</dbReference>
<dbReference type="InterPro" id="IPR002126">
    <property type="entry name" value="Cadherin-like_dom"/>
</dbReference>
<dbReference type="GO" id="GO:0005886">
    <property type="term" value="C:plasma membrane"/>
    <property type="evidence" value="ECO:0007669"/>
    <property type="project" value="UniProtKB-SubCell"/>
</dbReference>
<keyword evidence="8" id="KW-0472">Membrane</keyword>
<proteinExistence type="predicted"/>
<keyword evidence="13" id="KW-1185">Reference proteome</keyword>
<dbReference type="GO" id="GO:0005509">
    <property type="term" value="F:calcium ion binding"/>
    <property type="evidence" value="ECO:0007669"/>
    <property type="project" value="UniProtKB-UniRule"/>
</dbReference>
<dbReference type="PROSITE" id="PS50268">
    <property type="entry name" value="CADHERIN_2"/>
    <property type="match status" value="4"/>
</dbReference>
<keyword evidence="6 10" id="KW-0106">Calcium</keyword>
<dbReference type="SUPFAM" id="SSF49313">
    <property type="entry name" value="Cadherin-like"/>
    <property type="match status" value="4"/>
</dbReference>
<protein>
    <recommendedName>
        <fullName evidence="11">Cadherin domain-containing protein</fullName>
    </recommendedName>
</protein>
<keyword evidence="2" id="KW-0245">EGF-like domain</keyword>
<sequence>MSSGNGDGKFAVDPTSGAISVLGSLDYDILQTYSLTVKAADGGSPSKTVTAVVTITVTAVSDEKPTCTTNSFFESITEPGVQNTQAPANEFAPVFPVDITVNLNEDTAVGSDIATHVATDGDSNDTPDGVLTIDPTTGKISLASPFDYEAAQSFVITILATDGGSTPLSGSATVTVTVQDDNDVAPTCSQLLFLLTVPENSVGITITDVNEASPVFNPSSYTNSIAEDAILGASVVTVTATDADTADKVVYSIISGNNDNKFAIDSNTGIIRVAGELNADLSTTMTYTLVVKANEVTTTNSATASVTITVSDVNDNTPKFAQDIYYVAVDEDRTAVGIVTALDSDRGADGEITYTIISGNGDGKFAVDPTSGAISVLGSLDYDIVQTYSLTVRAADGGSPSKTVTAVVTITVTGVSDEKPTCTTHAFFESITEPGVTTAQPYVQLACSDADGETLSYSLASNTGATFAISNTGSITLSS</sequence>
<feature type="domain" description="Cadherin" evidence="11">
    <location>
        <begin position="217"/>
        <end position="320"/>
    </location>
</feature>
<dbReference type="PANTHER" id="PTHR24026">
    <property type="entry name" value="FAT ATYPICAL CADHERIN-RELATED"/>
    <property type="match status" value="1"/>
</dbReference>
<gene>
    <name evidence="12" type="ORF">DPMN_004358</name>
</gene>
<name>A0A9D4MR54_DREPO</name>
<keyword evidence="3" id="KW-0812">Transmembrane</keyword>
<feature type="domain" description="Cadherin" evidence="11">
    <location>
        <begin position="321"/>
        <end position="422"/>
    </location>
</feature>
<evidence type="ECO:0000256" key="1">
    <source>
        <dbReference type="ARBA" id="ARBA00004370"/>
    </source>
</evidence>
<evidence type="ECO:0000256" key="2">
    <source>
        <dbReference type="ARBA" id="ARBA00022536"/>
    </source>
</evidence>
<feature type="non-terminal residue" evidence="12">
    <location>
        <position position="479"/>
    </location>
</feature>